<keyword evidence="2" id="KW-0560">Oxidoreductase</keyword>
<dbReference type="SUPFAM" id="SSF51735">
    <property type="entry name" value="NAD(P)-binding Rossmann-fold domains"/>
    <property type="match status" value="1"/>
</dbReference>
<feature type="domain" description="Gfo/Idh/MocA-like oxidoreductase N-terminal" evidence="3">
    <location>
        <begin position="5"/>
        <end position="122"/>
    </location>
</feature>
<accession>A0A1I6HME5</accession>
<dbReference type="InterPro" id="IPR055170">
    <property type="entry name" value="GFO_IDH_MocA-like_dom"/>
</dbReference>
<dbReference type="STRING" id="670154.SAMN04488002_3162"/>
<dbReference type="RefSeq" id="WP_090218704.1">
    <property type="nucleotide sequence ID" value="NZ_FOYO01000001.1"/>
</dbReference>
<proteinExistence type="inferred from homology"/>
<dbReference type="InterPro" id="IPR050984">
    <property type="entry name" value="Gfo/Idh/MocA_domain"/>
</dbReference>
<dbReference type="PANTHER" id="PTHR22604:SF105">
    <property type="entry name" value="TRANS-1,2-DIHYDROBENZENE-1,2-DIOL DEHYDROGENASE"/>
    <property type="match status" value="1"/>
</dbReference>
<dbReference type="AlphaFoldDB" id="A0A1I6HME5"/>
<dbReference type="Pfam" id="PF01408">
    <property type="entry name" value="GFO_IDH_MocA"/>
    <property type="match status" value="1"/>
</dbReference>
<dbReference type="GO" id="GO:0000166">
    <property type="term" value="F:nucleotide binding"/>
    <property type="evidence" value="ECO:0007669"/>
    <property type="project" value="InterPro"/>
</dbReference>
<dbReference type="Gene3D" id="3.40.50.720">
    <property type="entry name" value="NAD(P)-binding Rossmann-like Domain"/>
    <property type="match status" value="1"/>
</dbReference>
<evidence type="ECO:0000256" key="1">
    <source>
        <dbReference type="ARBA" id="ARBA00010928"/>
    </source>
</evidence>
<dbReference type="InterPro" id="IPR000683">
    <property type="entry name" value="Gfo/Idh/MocA-like_OxRdtase_N"/>
</dbReference>
<dbReference type="GO" id="GO:0016491">
    <property type="term" value="F:oxidoreductase activity"/>
    <property type="evidence" value="ECO:0007669"/>
    <property type="project" value="UniProtKB-KW"/>
</dbReference>
<feature type="domain" description="GFO/IDH/MocA-like oxidoreductase" evidence="4">
    <location>
        <begin position="133"/>
        <end position="246"/>
    </location>
</feature>
<dbReference type="SUPFAM" id="SSF55347">
    <property type="entry name" value="Glyceraldehyde-3-phosphate dehydrogenase-like, C-terminal domain"/>
    <property type="match status" value="1"/>
</dbReference>
<dbReference type="Gene3D" id="3.30.360.10">
    <property type="entry name" value="Dihydrodipicolinate Reductase, domain 2"/>
    <property type="match status" value="1"/>
</dbReference>
<dbReference type="PANTHER" id="PTHR22604">
    <property type="entry name" value="OXIDOREDUCTASES"/>
    <property type="match status" value="1"/>
</dbReference>
<dbReference type="Pfam" id="PF22725">
    <property type="entry name" value="GFO_IDH_MocA_C3"/>
    <property type="match status" value="1"/>
</dbReference>
<evidence type="ECO:0000313" key="5">
    <source>
        <dbReference type="EMBL" id="SFR55584.1"/>
    </source>
</evidence>
<evidence type="ECO:0000259" key="3">
    <source>
        <dbReference type="Pfam" id="PF01408"/>
    </source>
</evidence>
<evidence type="ECO:0000313" key="6">
    <source>
        <dbReference type="Proteomes" id="UP000199658"/>
    </source>
</evidence>
<dbReference type="EMBL" id="FOYO01000001">
    <property type="protein sequence ID" value="SFR55584.1"/>
    <property type="molecule type" value="Genomic_DNA"/>
</dbReference>
<protein>
    <submittedName>
        <fullName evidence="5">Predicted dehydrogenase</fullName>
    </submittedName>
</protein>
<dbReference type="OrthoDB" id="9815825at2"/>
<organism evidence="5 6">
    <name type="scientific">Litoreibacter janthinus</name>
    <dbReference type="NCBI Taxonomy" id="670154"/>
    <lineage>
        <taxon>Bacteria</taxon>
        <taxon>Pseudomonadati</taxon>
        <taxon>Pseudomonadota</taxon>
        <taxon>Alphaproteobacteria</taxon>
        <taxon>Rhodobacterales</taxon>
        <taxon>Roseobacteraceae</taxon>
        <taxon>Litoreibacter</taxon>
    </lineage>
</organism>
<comment type="similarity">
    <text evidence="1">Belongs to the Gfo/Idh/MocA family.</text>
</comment>
<sequence>MTKPLNWGILGAAKFAYEHMGPAIHAARGAHLAALATSSAEKFAAFSDKFGALRHHDSYDALLADDTIDAVYIPLPNSLHVEWGLKALEAGKHVLIEKPVAMKADEIDALIAARDRTGLMATEAYMIVHHPQWQRTKALLAEGAVGRLRQVSCAFSFDNRDLSNIRNKPDMGGGALPDIGVYALGCARFATGAEFENVAAQIEWENGVDTMSRIQASIAGAGYQGYVSTRMHAFQEVAFHGEEGMIKLPAPFNPNVYDMGRIELQLADGVTRVERFPAANHYVNQVEAFCAAVQNGADYPWSLENAKGTQATIDAVYAAAG</sequence>
<keyword evidence="6" id="KW-1185">Reference proteome</keyword>
<evidence type="ECO:0000256" key="2">
    <source>
        <dbReference type="ARBA" id="ARBA00023002"/>
    </source>
</evidence>
<dbReference type="InterPro" id="IPR036291">
    <property type="entry name" value="NAD(P)-bd_dom_sf"/>
</dbReference>
<gene>
    <name evidence="5" type="ORF">SAMN04488002_3162</name>
</gene>
<reference evidence="6" key="1">
    <citation type="submission" date="2016-10" db="EMBL/GenBank/DDBJ databases">
        <authorList>
            <person name="Varghese N."/>
            <person name="Submissions S."/>
        </authorList>
    </citation>
    <scope>NUCLEOTIDE SEQUENCE [LARGE SCALE GENOMIC DNA]</scope>
    <source>
        <strain evidence="6">DSM 26921</strain>
    </source>
</reference>
<dbReference type="Proteomes" id="UP000199658">
    <property type="component" value="Unassembled WGS sequence"/>
</dbReference>
<evidence type="ECO:0000259" key="4">
    <source>
        <dbReference type="Pfam" id="PF22725"/>
    </source>
</evidence>
<name>A0A1I6HME5_9RHOB</name>